<dbReference type="CDD" id="cd00303">
    <property type="entry name" value="retropepsin_like"/>
    <property type="match status" value="1"/>
</dbReference>
<dbReference type="EMBL" id="BQNB010012870">
    <property type="protein sequence ID" value="GJT08940.1"/>
    <property type="molecule type" value="Genomic_DNA"/>
</dbReference>
<evidence type="ECO:0000313" key="2">
    <source>
        <dbReference type="Proteomes" id="UP001151760"/>
    </source>
</evidence>
<gene>
    <name evidence="1" type="ORF">Tco_0843402</name>
</gene>
<keyword evidence="2" id="KW-1185">Reference proteome</keyword>
<proteinExistence type="predicted"/>
<dbReference type="Proteomes" id="UP001151760">
    <property type="component" value="Unassembled WGS sequence"/>
</dbReference>
<reference evidence="1" key="1">
    <citation type="journal article" date="2022" name="Int. J. Mol. Sci.">
        <title>Draft Genome of Tanacetum Coccineum: Genomic Comparison of Closely Related Tanacetum-Family Plants.</title>
        <authorList>
            <person name="Yamashiro T."/>
            <person name="Shiraishi A."/>
            <person name="Nakayama K."/>
            <person name="Satake H."/>
        </authorList>
    </citation>
    <scope>NUCLEOTIDE SEQUENCE</scope>
</reference>
<evidence type="ECO:0000313" key="1">
    <source>
        <dbReference type="EMBL" id="GJT08940.1"/>
    </source>
</evidence>
<dbReference type="Gene3D" id="2.40.70.10">
    <property type="entry name" value="Acid Proteases"/>
    <property type="match status" value="1"/>
</dbReference>
<dbReference type="InterPro" id="IPR021109">
    <property type="entry name" value="Peptidase_aspartic_dom_sf"/>
</dbReference>
<sequence>MPLSTYTNLGLGELSHTRMTIELADRTIKQPRGIASNVLVRIVKFIFPINFVILDIPEDGDIPLILGRPFLLAKARIARTSSNFYAGPCYIECGVSIHTEYGVSSFLTNTAYSSQLINMAYPVILDTAKKIIRASRLKKVMVDIKVESSLEKFVLNDKADYYSRIISITVNGKNAYELKGKFLEDLHNNAFSGTNRKDAVKHIEYYLKIINPIILPNVNQDKLRIGVFPMSLTAFNEFNYLLKVDPDLLIKDIEGFKTYEDYKNDWIYKWNKDMPWVNEKPWGETGVWTNPTPVKHTCKPFNYKTGCLEWPAFSWMNDGYCNGGKFPGTYIIGNQLHYQDNEWYEDLEDNELKDLALRNKASMKGLINDDDELMLPRRQPGMLFNFVIESVFPEFNTALANTPYSIHWIRRPHKGKSTNIGGEFQNPEDLKVALDNLREALSVIFGLSVLEALIDRGVAAAMAEAEASRVRNGYDSNGSGPRPAQAVRECTYPDFLKCQPLNFKGTEGVVGLTQWSRSYMVELPCEDYYSGSCQALPWKILKKMMTDKYCPMGEIKKLDIEMWELKTKGTNVVGYSHRFQELALMCNRMFPEESDRVEKYVGGLPDIINDSVMATRPKTMQEAIEFATELMDKKIRDVVKNK</sequence>
<dbReference type="GO" id="GO:0003964">
    <property type="term" value="F:RNA-directed DNA polymerase activity"/>
    <property type="evidence" value="ECO:0007669"/>
    <property type="project" value="UniProtKB-KW"/>
</dbReference>
<keyword evidence="1" id="KW-0548">Nucleotidyltransferase</keyword>
<name>A0ABQ5B1Z0_9ASTR</name>
<keyword evidence="1" id="KW-0695">RNA-directed DNA polymerase</keyword>
<organism evidence="1 2">
    <name type="scientific">Tanacetum coccineum</name>
    <dbReference type="NCBI Taxonomy" id="301880"/>
    <lineage>
        <taxon>Eukaryota</taxon>
        <taxon>Viridiplantae</taxon>
        <taxon>Streptophyta</taxon>
        <taxon>Embryophyta</taxon>
        <taxon>Tracheophyta</taxon>
        <taxon>Spermatophyta</taxon>
        <taxon>Magnoliopsida</taxon>
        <taxon>eudicotyledons</taxon>
        <taxon>Gunneridae</taxon>
        <taxon>Pentapetalae</taxon>
        <taxon>asterids</taxon>
        <taxon>campanulids</taxon>
        <taxon>Asterales</taxon>
        <taxon>Asteraceae</taxon>
        <taxon>Asteroideae</taxon>
        <taxon>Anthemideae</taxon>
        <taxon>Anthemidinae</taxon>
        <taxon>Tanacetum</taxon>
    </lineage>
</organism>
<reference evidence="1" key="2">
    <citation type="submission" date="2022-01" db="EMBL/GenBank/DDBJ databases">
        <authorList>
            <person name="Yamashiro T."/>
            <person name="Shiraishi A."/>
            <person name="Satake H."/>
            <person name="Nakayama K."/>
        </authorList>
    </citation>
    <scope>NUCLEOTIDE SEQUENCE</scope>
</reference>
<protein>
    <submittedName>
        <fullName evidence="1">Reverse transcriptase domain-containing protein</fullName>
    </submittedName>
</protein>
<keyword evidence="1" id="KW-0808">Transferase</keyword>
<comment type="caution">
    <text evidence="1">The sequence shown here is derived from an EMBL/GenBank/DDBJ whole genome shotgun (WGS) entry which is preliminary data.</text>
</comment>
<dbReference type="PANTHER" id="PTHR33067:SF9">
    <property type="entry name" value="RNA-DIRECTED DNA POLYMERASE"/>
    <property type="match status" value="1"/>
</dbReference>
<accession>A0ABQ5B1Z0</accession>
<dbReference type="PANTHER" id="PTHR33067">
    <property type="entry name" value="RNA-DIRECTED DNA POLYMERASE-RELATED"/>
    <property type="match status" value="1"/>
</dbReference>